<keyword evidence="2" id="KW-1185">Reference proteome</keyword>
<reference evidence="1 2" key="1">
    <citation type="submission" date="2019-07" db="EMBL/GenBank/DDBJ databases">
        <title>New species of Amycolatopsis and Streptomyces.</title>
        <authorList>
            <person name="Duangmal K."/>
            <person name="Teo W.F.A."/>
            <person name="Lipun K."/>
        </authorList>
    </citation>
    <scope>NUCLEOTIDE SEQUENCE [LARGE SCALE GENOMIC DNA]</scope>
    <source>
        <strain evidence="1 2">JCM 30562</strain>
    </source>
</reference>
<evidence type="ECO:0000313" key="2">
    <source>
        <dbReference type="Proteomes" id="UP000318578"/>
    </source>
</evidence>
<dbReference type="OrthoDB" id="3375894at2"/>
<sequence length="398" mass="43507">MRVLDPEQADRALAELGEESDRMAEALVAMDGHPGQRLLGGADLTGVTARRWAEASAAMSVLWEQFARHRELVDRAREVRARRARPGPAELTELTSLLTGAVVELNAERLPIERRSLTGPAVVTETVTLTELVSMMKRSYSTVTEVLAAAEKAWHATVEQLDPLDTQVRTAQALAGSLRVEEPRLSELAGELAALRRTALADPLAAGVHPPGRLAAEVADLRAGLDELVAARDGFDDRQYELEAVVDRVAGVEAEVRSVHATVLEKIAAPGLEPPGNRAPPLRARLTELADLWRAKRWRALSAALAELDRDARAALADARAQLGFATGLLDRRLELRGRLDAYRAKARRLGHVEDLELAGLHARAYELLYTIPCDLPAATIAVGRYQRALREHGKERR</sequence>
<dbReference type="AlphaFoldDB" id="A0A558AKH2"/>
<dbReference type="RefSeq" id="WP_144634372.1">
    <property type="nucleotide sequence ID" value="NZ_BNAX01000004.1"/>
</dbReference>
<proteinExistence type="predicted"/>
<dbReference type="EMBL" id="VJZA01000005">
    <property type="protein sequence ID" value="TVT24768.1"/>
    <property type="molecule type" value="Genomic_DNA"/>
</dbReference>
<gene>
    <name evidence="1" type="ORF">FNH06_05155</name>
</gene>
<dbReference type="Proteomes" id="UP000318578">
    <property type="component" value="Unassembled WGS sequence"/>
</dbReference>
<organism evidence="1 2">
    <name type="scientific">Amycolatopsis acidiphila</name>
    <dbReference type="NCBI Taxonomy" id="715473"/>
    <lineage>
        <taxon>Bacteria</taxon>
        <taxon>Bacillati</taxon>
        <taxon>Actinomycetota</taxon>
        <taxon>Actinomycetes</taxon>
        <taxon>Pseudonocardiales</taxon>
        <taxon>Pseudonocardiaceae</taxon>
        <taxon>Amycolatopsis</taxon>
    </lineage>
</organism>
<protein>
    <submittedName>
        <fullName evidence="1">Uncharacterized protein</fullName>
    </submittedName>
</protein>
<name>A0A558AKH2_9PSEU</name>
<evidence type="ECO:0000313" key="1">
    <source>
        <dbReference type="EMBL" id="TVT24768.1"/>
    </source>
</evidence>
<comment type="caution">
    <text evidence="1">The sequence shown here is derived from an EMBL/GenBank/DDBJ whole genome shotgun (WGS) entry which is preliminary data.</text>
</comment>
<accession>A0A558AKH2</accession>